<keyword evidence="2" id="KW-0238">DNA-binding</keyword>
<dbReference type="PANTHER" id="PTHR43280">
    <property type="entry name" value="ARAC-FAMILY TRANSCRIPTIONAL REGULATOR"/>
    <property type="match status" value="1"/>
</dbReference>
<dbReference type="Proteomes" id="UP000662770">
    <property type="component" value="Chromosome"/>
</dbReference>
<proteinExistence type="predicted"/>
<dbReference type="Gene3D" id="1.10.10.60">
    <property type="entry name" value="Homeodomain-like"/>
    <property type="match status" value="2"/>
</dbReference>
<dbReference type="InterPro" id="IPR003313">
    <property type="entry name" value="AraC-bd"/>
</dbReference>
<evidence type="ECO:0000256" key="3">
    <source>
        <dbReference type="ARBA" id="ARBA00023163"/>
    </source>
</evidence>
<dbReference type="InterPro" id="IPR009057">
    <property type="entry name" value="Homeodomain-like_sf"/>
</dbReference>
<dbReference type="PROSITE" id="PS00041">
    <property type="entry name" value="HTH_ARAC_FAMILY_1"/>
    <property type="match status" value="1"/>
</dbReference>
<dbReference type="InterPro" id="IPR001387">
    <property type="entry name" value="Cro/C1-type_HTH"/>
</dbReference>
<feature type="domain" description="HTH araC/xylS-type" evidence="4">
    <location>
        <begin position="192"/>
        <end position="290"/>
    </location>
</feature>
<reference evidence="5 6" key="1">
    <citation type="submission" date="2021-03" db="EMBL/GenBank/DDBJ databases">
        <title>Novel species identification of genus Shewanella.</title>
        <authorList>
            <person name="Liu G."/>
            <person name="Zhang Q."/>
        </authorList>
    </citation>
    <scope>NUCLEOTIDE SEQUENCE [LARGE SCALE GENOMIC DNA]</scope>
    <source>
        <strain evidence="5 6">FJAT-51800</strain>
    </source>
</reference>
<evidence type="ECO:0000256" key="1">
    <source>
        <dbReference type="ARBA" id="ARBA00023015"/>
    </source>
</evidence>
<dbReference type="InterPro" id="IPR018060">
    <property type="entry name" value="HTH_AraC"/>
</dbReference>
<keyword evidence="6" id="KW-1185">Reference proteome</keyword>
<accession>A0ABX7QPK9</accession>
<dbReference type="Pfam" id="PF02311">
    <property type="entry name" value="AraC_binding"/>
    <property type="match status" value="1"/>
</dbReference>
<keyword evidence="3" id="KW-0804">Transcription</keyword>
<dbReference type="RefSeq" id="WP_207353889.1">
    <property type="nucleotide sequence ID" value="NZ_CP071503.1"/>
</dbReference>
<name>A0ABX7QPK9_9GAMM</name>
<dbReference type="EMBL" id="CP071503">
    <property type="protein sequence ID" value="QSX32648.1"/>
    <property type="molecule type" value="Genomic_DNA"/>
</dbReference>
<dbReference type="PROSITE" id="PS01124">
    <property type="entry name" value="HTH_ARAC_FAMILY_2"/>
    <property type="match status" value="1"/>
</dbReference>
<dbReference type="InterPro" id="IPR037923">
    <property type="entry name" value="HTH-like"/>
</dbReference>
<dbReference type="SUPFAM" id="SSF46689">
    <property type="entry name" value="Homeodomain-like"/>
    <property type="match status" value="2"/>
</dbReference>
<dbReference type="Pfam" id="PF12833">
    <property type="entry name" value="HTH_18"/>
    <property type="match status" value="1"/>
</dbReference>
<evidence type="ECO:0000313" key="5">
    <source>
        <dbReference type="EMBL" id="QSX32648.1"/>
    </source>
</evidence>
<dbReference type="PANTHER" id="PTHR43280:SF30">
    <property type="entry name" value="MMSAB OPERON REGULATORY PROTEIN"/>
    <property type="match status" value="1"/>
</dbReference>
<dbReference type="InterPro" id="IPR018062">
    <property type="entry name" value="HTH_AraC-typ_CS"/>
</dbReference>
<evidence type="ECO:0000259" key="4">
    <source>
        <dbReference type="PROSITE" id="PS01124"/>
    </source>
</evidence>
<keyword evidence="1" id="KW-0805">Transcription regulation</keyword>
<dbReference type="SMART" id="SM00342">
    <property type="entry name" value="HTH_ARAC"/>
    <property type="match status" value="1"/>
</dbReference>
<evidence type="ECO:0000313" key="6">
    <source>
        <dbReference type="Proteomes" id="UP000662770"/>
    </source>
</evidence>
<dbReference type="Gene3D" id="2.60.120.280">
    <property type="entry name" value="Regulatory protein AraC"/>
    <property type="match status" value="1"/>
</dbReference>
<dbReference type="CDD" id="cd06986">
    <property type="entry name" value="cupin_MmsR-like_N"/>
    <property type="match status" value="1"/>
</dbReference>
<dbReference type="CDD" id="cd00093">
    <property type="entry name" value="HTH_XRE"/>
    <property type="match status" value="1"/>
</dbReference>
<organism evidence="5 6">
    <name type="scientific">Shewanella avicenniae</name>
    <dbReference type="NCBI Taxonomy" id="2814294"/>
    <lineage>
        <taxon>Bacteria</taxon>
        <taxon>Pseudomonadati</taxon>
        <taxon>Pseudomonadota</taxon>
        <taxon>Gammaproteobacteria</taxon>
        <taxon>Alteromonadales</taxon>
        <taxon>Shewanellaceae</taxon>
        <taxon>Shewanella</taxon>
    </lineage>
</organism>
<evidence type="ECO:0000256" key="2">
    <source>
        <dbReference type="ARBA" id="ARBA00023125"/>
    </source>
</evidence>
<gene>
    <name evidence="5" type="ORF">JYB87_12915</name>
</gene>
<dbReference type="SUPFAM" id="SSF51215">
    <property type="entry name" value="Regulatory protein AraC"/>
    <property type="match status" value="1"/>
</dbReference>
<sequence>MQRMSEGFPGQRLIVVPPAIVETAFQKPVCASLFPTHIGMFQSVKGHYVKRREGVPESIIIVCLAGGGTCSFNGNEWHLKPGHMIVIPKECEHSYEANNDNPWTIFWFHVRGNMFSHYLEELQITEHEPIINIPNIAGLMDAFEDVYQHTESGFTHTSLLCLSTSLAHFLGICKLYQRSIKASQQGVEERIEKTVDVMKKSLHRLLTLEQLAEISGWSPTHYSALFKAKMNVPPLEFFTRLKMQSACDKLKLTNEPIQTIAASLGYNDAFYFSRLFKRHNQVSPKIYRKAFSLIIEMY</sequence>
<protein>
    <submittedName>
        <fullName evidence="5">AraC family transcriptional regulator</fullName>
    </submittedName>
</protein>